<dbReference type="InterPro" id="IPR038973">
    <property type="entry name" value="MutL/Mlh/Pms-like"/>
</dbReference>
<dbReference type="InterPro" id="IPR037198">
    <property type="entry name" value="MutL_C_sf"/>
</dbReference>
<dbReference type="OrthoDB" id="429932at2759"/>
<name>A0A7D8YIP2_9HELO</name>
<dbReference type="SMART" id="SM00853">
    <property type="entry name" value="MutL_C"/>
    <property type="match status" value="1"/>
</dbReference>
<dbReference type="SUPFAM" id="SSF55874">
    <property type="entry name" value="ATPase domain of HSP90 chaperone/DNA topoisomerase II/histidine kinase"/>
    <property type="match status" value="1"/>
</dbReference>
<dbReference type="AlphaFoldDB" id="A0A7D8YIP2"/>
<keyword evidence="5" id="KW-1185">Reference proteome</keyword>
<dbReference type="GO" id="GO:0006298">
    <property type="term" value="P:mismatch repair"/>
    <property type="evidence" value="ECO:0007669"/>
    <property type="project" value="InterPro"/>
</dbReference>
<organism evidence="4 5">
    <name type="scientific">Lachnellula cervina</name>
    <dbReference type="NCBI Taxonomy" id="1316786"/>
    <lineage>
        <taxon>Eukaryota</taxon>
        <taxon>Fungi</taxon>
        <taxon>Dikarya</taxon>
        <taxon>Ascomycota</taxon>
        <taxon>Pezizomycotina</taxon>
        <taxon>Leotiomycetes</taxon>
        <taxon>Helotiales</taxon>
        <taxon>Lachnaceae</taxon>
        <taxon>Lachnellula</taxon>
    </lineage>
</organism>
<reference evidence="4 5" key="1">
    <citation type="submission" date="2018-05" db="EMBL/GenBank/DDBJ databases">
        <title>Whole genome sequencing for identification of molecular markers to develop diagnostic detection tools for the regulated plant pathogen Lachnellula willkommii.</title>
        <authorList>
            <person name="Giroux E."/>
            <person name="Bilodeau G."/>
        </authorList>
    </citation>
    <scope>NUCLEOTIDE SEQUENCE [LARGE SCALE GENOMIC DNA]</scope>
    <source>
        <strain evidence="4 5">CBS 625.97</strain>
    </source>
</reference>
<accession>A0A7D8YIP2</accession>
<dbReference type="PANTHER" id="PTHR10073:SF47">
    <property type="entry name" value="DNA MISMATCH REPAIR PROTEIN MLH3"/>
    <property type="match status" value="1"/>
</dbReference>
<sequence>MSIQPLPPDVIAQIKSSIAITSLNGVICELVKNSLDASSTKIDISVNYARGNCAVEDDGLGILPAEFREGGGLGKLYHSSKMNSENLVHGGRGIFLASLSSLALLSITSHHHLFRSHNTSSMHKSEVVTRQTPAPAQQHLQYPDHGTRVMVRDLFGGMPVRVRQRAIATEKQGGNSKDWEELRRNIAALLLSWQGTVSVTVRDAETSQKMTFRPQTDFSFDSVPSAGVSIPKTCTILSQASFITPADKPSWVAITASIDTLTINGAISLDPSATKHVQFLSFGIQPLLPLDGQSILHDEINRLFLNSSFGNEEEAGDLADAERIRRENDARYKSDGYTNKELKGGKKGVDRWPMFYINIKQALSSRKHRNLDIDDVLDNKGSSLGTILELLRAMILEFLTQHHFGPKTGRGHKPRGKKEDEGVLSQTLMKSPQDAKIDAIDAFKIPRPASAPIFPAVKDSSARRKKPTALNAFGTKVKLPSFRRSSSQVDSPFDGWSKVKRGAGILKSNHNTDRHQPASASPSVGRKDPKPHSTEKTATPLLSKTGKLIRRPFEDLVTSTPQAGAQPPSHPKGQTTGQDSEDDELVEWINPVTKVRSLVNKRTGLTVLASKAAKANQDQSDKPGAIRQGSLYSQQILKRFPTPSTDVTSPWIRNILKTWDNPIFNPVEPSIQQVAIEGVDTATQSILHGRQHHCSQIDIDRAFKESSSGITGRISKDALKNAKIVSQVDKKFILVKVYSSTHLGATAGNDGMLVIIDQHAADERIRIEALMEELCTPPIKGNPPRPIESKILTTYLDKPLAFNISAKEVTLLETHRKRFADWGVLYDLPDASQSGKGTQRIHIRCLPPGIIERCKLDPRVLIELIRTEAWNCSEKAPTPTANSPTDQDWLHRMHNCPQGIIDMLNSRACRSAIMFNDELSTDQCELLVGKLAGCRFPFQCAHGRPSLIPLVHLAGLRMGSALEQQPLGGVERFGKAFGAWSQS</sequence>
<comment type="similarity">
    <text evidence="1">Belongs to the DNA mismatch repair MutL/HexB family.</text>
</comment>
<dbReference type="InterPro" id="IPR036890">
    <property type="entry name" value="HATPase_C_sf"/>
</dbReference>
<proteinExistence type="inferred from homology"/>
<dbReference type="PANTHER" id="PTHR10073">
    <property type="entry name" value="DNA MISMATCH REPAIR PROTEIN MLH, PMS, MUTL"/>
    <property type="match status" value="1"/>
</dbReference>
<evidence type="ECO:0000256" key="2">
    <source>
        <dbReference type="SAM" id="MobiDB-lite"/>
    </source>
</evidence>
<comment type="caution">
    <text evidence="4">The sequence shown here is derived from an EMBL/GenBank/DDBJ whole genome shotgun (WGS) entry which is preliminary data.</text>
</comment>
<gene>
    <name evidence="4" type="primary">MLH3</name>
    <name evidence="4" type="ORF">LCER1_G009122</name>
</gene>
<dbReference type="GO" id="GO:0032300">
    <property type="term" value="C:mismatch repair complex"/>
    <property type="evidence" value="ECO:0007669"/>
    <property type="project" value="InterPro"/>
</dbReference>
<feature type="region of interest" description="Disordered" evidence="2">
    <location>
        <begin position="559"/>
        <end position="582"/>
    </location>
</feature>
<feature type="domain" description="MutL C-terminal dimerisation" evidence="3">
    <location>
        <begin position="724"/>
        <end position="919"/>
    </location>
</feature>
<feature type="non-terminal residue" evidence="4">
    <location>
        <position position="983"/>
    </location>
</feature>
<protein>
    <submittedName>
        <fullName evidence="4">DNA mismatch repair protein MLH3</fullName>
    </submittedName>
</protein>
<evidence type="ECO:0000256" key="1">
    <source>
        <dbReference type="ARBA" id="ARBA00006082"/>
    </source>
</evidence>
<evidence type="ECO:0000313" key="5">
    <source>
        <dbReference type="Proteomes" id="UP000481288"/>
    </source>
</evidence>
<dbReference type="InterPro" id="IPR014790">
    <property type="entry name" value="MutL_C"/>
</dbReference>
<dbReference type="GO" id="GO:0005524">
    <property type="term" value="F:ATP binding"/>
    <property type="evidence" value="ECO:0007669"/>
    <property type="project" value="InterPro"/>
</dbReference>
<dbReference type="Proteomes" id="UP000481288">
    <property type="component" value="Unassembled WGS sequence"/>
</dbReference>
<dbReference type="Gene3D" id="3.30.1540.20">
    <property type="entry name" value="MutL, C-terminal domain, dimerisation subdomain"/>
    <property type="match status" value="1"/>
</dbReference>
<dbReference type="Pfam" id="PF13589">
    <property type="entry name" value="HATPase_c_3"/>
    <property type="match status" value="1"/>
</dbReference>
<dbReference type="GO" id="GO:0016887">
    <property type="term" value="F:ATP hydrolysis activity"/>
    <property type="evidence" value="ECO:0007669"/>
    <property type="project" value="InterPro"/>
</dbReference>
<dbReference type="Gene3D" id="3.30.565.10">
    <property type="entry name" value="Histidine kinase-like ATPase, C-terminal domain"/>
    <property type="match status" value="1"/>
</dbReference>
<evidence type="ECO:0000259" key="3">
    <source>
        <dbReference type="SMART" id="SM00853"/>
    </source>
</evidence>
<dbReference type="SUPFAM" id="SSF118116">
    <property type="entry name" value="DNA mismatch repair protein MutL"/>
    <property type="match status" value="1"/>
</dbReference>
<dbReference type="InterPro" id="IPR042120">
    <property type="entry name" value="MutL_C_dimsub"/>
</dbReference>
<feature type="region of interest" description="Disordered" evidence="2">
    <location>
        <begin position="506"/>
        <end position="545"/>
    </location>
</feature>
<dbReference type="EMBL" id="QGMG01001596">
    <property type="protein sequence ID" value="TVY46427.1"/>
    <property type="molecule type" value="Genomic_DNA"/>
</dbReference>
<feature type="compositionally biased region" description="Basic and acidic residues" evidence="2">
    <location>
        <begin position="525"/>
        <end position="535"/>
    </location>
</feature>
<dbReference type="GO" id="GO:0140664">
    <property type="term" value="F:ATP-dependent DNA damage sensor activity"/>
    <property type="evidence" value="ECO:0007669"/>
    <property type="project" value="InterPro"/>
</dbReference>
<evidence type="ECO:0000313" key="4">
    <source>
        <dbReference type="EMBL" id="TVY46427.1"/>
    </source>
</evidence>